<dbReference type="Pfam" id="PF01738">
    <property type="entry name" value="DLH"/>
    <property type="match status" value="1"/>
</dbReference>
<dbReference type="GO" id="GO:0016787">
    <property type="term" value="F:hydrolase activity"/>
    <property type="evidence" value="ECO:0007669"/>
    <property type="project" value="InterPro"/>
</dbReference>
<dbReference type="STRING" id="1477437.SAMN05444682_102410"/>
<name>A0A1I3FN19_9SPHI</name>
<dbReference type="RefSeq" id="WP_143072858.1">
    <property type="nucleotide sequence ID" value="NZ_FOQO01000002.1"/>
</dbReference>
<proteinExistence type="predicted"/>
<evidence type="ECO:0000313" key="4">
    <source>
        <dbReference type="Proteomes" id="UP000198670"/>
    </source>
</evidence>
<dbReference type="AlphaFoldDB" id="A0A1I3FN19"/>
<dbReference type="InterPro" id="IPR029058">
    <property type="entry name" value="AB_hydrolase_fold"/>
</dbReference>
<keyword evidence="1" id="KW-0732">Signal</keyword>
<feature type="domain" description="Dienelactone hydrolase" evidence="2">
    <location>
        <begin position="128"/>
        <end position="252"/>
    </location>
</feature>
<dbReference type="InterPro" id="IPR002925">
    <property type="entry name" value="Dienelactn_hydro"/>
</dbReference>
<evidence type="ECO:0000313" key="3">
    <source>
        <dbReference type="EMBL" id="SFI12564.1"/>
    </source>
</evidence>
<dbReference type="SUPFAM" id="SSF53474">
    <property type="entry name" value="alpha/beta-Hydrolases"/>
    <property type="match status" value="1"/>
</dbReference>
<organism evidence="3 4">
    <name type="scientific">Parapedobacter indicus</name>
    <dbReference type="NCBI Taxonomy" id="1477437"/>
    <lineage>
        <taxon>Bacteria</taxon>
        <taxon>Pseudomonadati</taxon>
        <taxon>Bacteroidota</taxon>
        <taxon>Sphingobacteriia</taxon>
        <taxon>Sphingobacteriales</taxon>
        <taxon>Sphingobacteriaceae</taxon>
        <taxon>Parapedobacter</taxon>
    </lineage>
</organism>
<dbReference type="EMBL" id="FOQO01000002">
    <property type="protein sequence ID" value="SFI12564.1"/>
    <property type="molecule type" value="Genomic_DNA"/>
</dbReference>
<keyword evidence="4" id="KW-1185">Reference proteome</keyword>
<sequence>MSALAALLLCFSTVGNAQQRGLTKARANKLAQEALTAALEAYRPTATKIWLAKKIRHKDGSEMKFEYNVFGDKPADGRSLYISLHGGGNAPAEVNDKQWTNQISLYTPKEGVYVAPRAPTNTWMLWHENHIDDLFDELIKTAIVMEGVNPNKVYLLGYSAGGDGVFQLAPRMADRWAAASMMAGHPGDAQIVNLRNLPFALFMGGLDSAYNRNGLAAIWEKQLDSLQQQDPNGYTHLVRIYPENGHWMQRKDSVAVDWMAAHVRNAYPDKVIWVQDDRIHKRFYWLGVPTSEAATGKTLHVRIHNQTVDILQNDYETCFIYLNDQLVNLDKPILVTYRGKRIFRGRVKRNAAHIQTSAERLDEGFIYSAKLTLNNGKITID</sequence>
<feature type="signal peptide" evidence="1">
    <location>
        <begin position="1"/>
        <end position="17"/>
    </location>
</feature>
<feature type="chain" id="PRO_5011761918" description="Dienelactone hydrolase domain-containing protein" evidence="1">
    <location>
        <begin position="18"/>
        <end position="381"/>
    </location>
</feature>
<protein>
    <recommendedName>
        <fullName evidence="2">Dienelactone hydrolase domain-containing protein</fullName>
    </recommendedName>
</protein>
<gene>
    <name evidence="3" type="ORF">SAMN05444682_102410</name>
</gene>
<evidence type="ECO:0000259" key="2">
    <source>
        <dbReference type="Pfam" id="PF01738"/>
    </source>
</evidence>
<dbReference type="OrthoDB" id="9764953at2"/>
<accession>A0A1I3FN19</accession>
<reference evidence="3 4" key="1">
    <citation type="submission" date="2016-10" db="EMBL/GenBank/DDBJ databases">
        <authorList>
            <person name="de Groot N.N."/>
        </authorList>
    </citation>
    <scope>NUCLEOTIDE SEQUENCE [LARGE SCALE GENOMIC DNA]</scope>
    <source>
        <strain evidence="3 4">RK1</strain>
    </source>
</reference>
<dbReference type="Gene3D" id="3.40.50.1820">
    <property type="entry name" value="alpha/beta hydrolase"/>
    <property type="match status" value="1"/>
</dbReference>
<evidence type="ECO:0000256" key="1">
    <source>
        <dbReference type="SAM" id="SignalP"/>
    </source>
</evidence>
<dbReference type="Proteomes" id="UP000198670">
    <property type="component" value="Unassembled WGS sequence"/>
</dbReference>